<dbReference type="RefSeq" id="WP_344103289.1">
    <property type="nucleotide sequence ID" value="NZ_BAAANL010000005.1"/>
</dbReference>
<feature type="signal peptide" evidence="1">
    <location>
        <begin position="1"/>
        <end position="23"/>
    </location>
</feature>
<feature type="chain" id="PRO_5047321342" description="Lipoprotein" evidence="1">
    <location>
        <begin position="24"/>
        <end position="230"/>
    </location>
</feature>
<keyword evidence="3" id="KW-1185">Reference proteome</keyword>
<dbReference type="Proteomes" id="UP001501094">
    <property type="component" value="Unassembled WGS sequence"/>
</dbReference>
<name>A0ABN2NHS2_9MICO</name>
<comment type="caution">
    <text evidence="2">The sequence shown here is derived from an EMBL/GenBank/DDBJ whole genome shotgun (WGS) entry which is preliminary data.</text>
</comment>
<organism evidence="2 3">
    <name type="scientific">Myceligenerans crystallogenes</name>
    <dbReference type="NCBI Taxonomy" id="316335"/>
    <lineage>
        <taxon>Bacteria</taxon>
        <taxon>Bacillati</taxon>
        <taxon>Actinomycetota</taxon>
        <taxon>Actinomycetes</taxon>
        <taxon>Micrococcales</taxon>
        <taxon>Promicromonosporaceae</taxon>
        <taxon>Myceligenerans</taxon>
    </lineage>
</organism>
<dbReference type="EMBL" id="BAAANL010000005">
    <property type="protein sequence ID" value="GAA1865877.1"/>
    <property type="molecule type" value="Genomic_DNA"/>
</dbReference>
<reference evidence="2 3" key="1">
    <citation type="journal article" date="2019" name="Int. J. Syst. Evol. Microbiol.">
        <title>The Global Catalogue of Microorganisms (GCM) 10K type strain sequencing project: providing services to taxonomists for standard genome sequencing and annotation.</title>
        <authorList>
            <consortium name="The Broad Institute Genomics Platform"/>
            <consortium name="The Broad Institute Genome Sequencing Center for Infectious Disease"/>
            <person name="Wu L."/>
            <person name="Ma J."/>
        </authorList>
    </citation>
    <scope>NUCLEOTIDE SEQUENCE [LARGE SCALE GENOMIC DNA]</scope>
    <source>
        <strain evidence="2 3">JCM 14326</strain>
    </source>
</reference>
<evidence type="ECO:0008006" key="4">
    <source>
        <dbReference type="Google" id="ProtNLM"/>
    </source>
</evidence>
<evidence type="ECO:0000313" key="3">
    <source>
        <dbReference type="Proteomes" id="UP001501094"/>
    </source>
</evidence>
<protein>
    <recommendedName>
        <fullName evidence="4">Lipoprotein</fullName>
    </recommendedName>
</protein>
<sequence length="230" mass="25125">MRPPTRQTLTAGTVIAAATMLLAGCTNSGLPVHAEVEWEGSNTGPYEDDPRVKALREYVVQLNAADNALNYSDDALTRLATESELESIASNTSGSASGQWGDSVSLWEGPTSFSVIGIEDLPYGRAEVTVCERWAPWWTLDKRSNEHGEIVEERDGMYRLEQTEFHENDYELLKQDDHWRIDLGGHSFGGPVCDPGKVATGTYTTPPDLDLLREATPGMVIGPDGRPADS</sequence>
<gene>
    <name evidence="2" type="ORF">GCM10009751_24970</name>
</gene>
<evidence type="ECO:0000256" key="1">
    <source>
        <dbReference type="SAM" id="SignalP"/>
    </source>
</evidence>
<accession>A0ABN2NHS2</accession>
<evidence type="ECO:0000313" key="2">
    <source>
        <dbReference type="EMBL" id="GAA1865877.1"/>
    </source>
</evidence>
<dbReference type="PROSITE" id="PS51257">
    <property type="entry name" value="PROKAR_LIPOPROTEIN"/>
    <property type="match status" value="1"/>
</dbReference>
<keyword evidence="1" id="KW-0732">Signal</keyword>
<proteinExistence type="predicted"/>